<keyword evidence="3" id="KW-1185">Reference proteome</keyword>
<reference evidence="2 3" key="1">
    <citation type="submission" date="2020-08" db="EMBL/GenBank/DDBJ databases">
        <title>Novel species isolated from subtropical streams in China.</title>
        <authorList>
            <person name="Lu H."/>
        </authorList>
    </citation>
    <scope>NUCLEOTIDE SEQUENCE [LARGE SCALE GENOMIC DNA]</scope>
    <source>
        <strain evidence="2 3">CCTCC AB 2015119</strain>
    </source>
</reference>
<gene>
    <name evidence="2" type="ORF">H8K26_11580</name>
</gene>
<dbReference type="SUPFAM" id="SSF53807">
    <property type="entry name" value="Helical backbone' metal receptor"/>
    <property type="match status" value="1"/>
</dbReference>
<feature type="domain" description="Fe/B12 periplasmic-binding" evidence="1">
    <location>
        <begin position="9"/>
        <end position="264"/>
    </location>
</feature>
<dbReference type="PANTHER" id="PTHR30535:SF34">
    <property type="entry name" value="MOLYBDATE-BINDING PROTEIN MOLA"/>
    <property type="match status" value="1"/>
</dbReference>
<dbReference type="Pfam" id="PF01497">
    <property type="entry name" value="Peripla_BP_2"/>
    <property type="match status" value="1"/>
</dbReference>
<dbReference type="Gene3D" id="3.40.50.1980">
    <property type="entry name" value="Nitrogenase molybdenum iron protein domain"/>
    <property type="match status" value="2"/>
</dbReference>
<proteinExistence type="predicted"/>
<comment type="caution">
    <text evidence="2">The sequence shown here is derived from an EMBL/GenBank/DDBJ whole genome shotgun (WGS) entry which is preliminary data.</text>
</comment>
<name>A0ABR6XGR0_9BURK</name>
<dbReference type="InterPro" id="IPR050902">
    <property type="entry name" value="ABC_Transporter_SBP"/>
</dbReference>
<evidence type="ECO:0000313" key="3">
    <source>
        <dbReference type="Proteomes" id="UP000637632"/>
    </source>
</evidence>
<dbReference type="EMBL" id="JACOFT010000003">
    <property type="protein sequence ID" value="MBC3812087.1"/>
    <property type="molecule type" value="Genomic_DNA"/>
</dbReference>
<dbReference type="PROSITE" id="PS50983">
    <property type="entry name" value="FE_B12_PBP"/>
    <property type="match status" value="1"/>
</dbReference>
<evidence type="ECO:0000313" key="2">
    <source>
        <dbReference type="EMBL" id="MBC3812087.1"/>
    </source>
</evidence>
<dbReference type="Proteomes" id="UP000637632">
    <property type="component" value="Unassembled WGS sequence"/>
</dbReference>
<sequence>MNTTPLFERIACLSTEAVEVLYALGAEDCIAGISGYTTRPARARDEKPKVSGFSSAQIERILAVKPDLVIAYSNMQSEIVRELISAGIEVHAFNQHHVAGILHMIKVLAVLVGKQEQGTQLIAELQAQIDVIRHQAAQWTHRPKVYFEEWNEPLMSGIGWVSELIQIAGGDDVFADLAGFHSARQRIIADPAEVVRRAPDIIIGSWCGKKFRPDSVVTREGWDAIPAVRHGRVLEIKSADILSPGPSAIQHGLLQLHVLIAEWQASQPLSVTRSSVASEVAA</sequence>
<organism evidence="2 3">
    <name type="scientific">Undibacterium aquatile</name>
    <dbReference type="NCBI Taxonomy" id="1537398"/>
    <lineage>
        <taxon>Bacteria</taxon>
        <taxon>Pseudomonadati</taxon>
        <taxon>Pseudomonadota</taxon>
        <taxon>Betaproteobacteria</taxon>
        <taxon>Burkholderiales</taxon>
        <taxon>Oxalobacteraceae</taxon>
        <taxon>Undibacterium</taxon>
    </lineage>
</organism>
<protein>
    <submittedName>
        <fullName evidence="2">Cobalamin-binding protein</fullName>
    </submittedName>
</protein>
<dbReference type="RefSeq" id="WP_190479639.1">
    <property type="nucleotide sequence ID" value="NZ_JACOFT010000003.1"/>
</dbReference>
<evidence type="ECO:0000259" key="1">
    <source>
        <dbReference type="PROSITE" id="PS50983"/>
    </source>
</evidence>
<dbReference type="CDD" id="cd01144">
    <property type="entry name" value="BtuF"/>
    <property type="match status" value="1"/>
</dbReference>
<dbReference type="PANTHER" id="PTHR30535">
    <property type="entry name" value="VITAMIN B12-BINDING PROTEIN"/>
    <property type="match status" value="1"/>
</dbReference>
<accession>A0ABR6XGR0</accession>
<dbReference type="InterPro" id="IPR002491">
    <property type="entry name" value="ABC_transptr_periplasmic_BD"/>
</dbReference>